<feature type="active site" description="Nucleophile" evidence="8">
    <location>
        <position position="291"/>
    </location>
</feature>
<dbReference type="PANTHER" id="PTHR46708:SF2">
    <property type="entry name" value="FIBRONECTIN TYPE-III DOMAIN-CONTAINING PROTEIN"/>
    <property type="match status" value="1"/>
</dbReference>
<feature type="domain" description="Fibronectin type-III" evidence="11">
    <location>
        <begin position="809"/>
        <end position="895"/>
    </location>
</feature>
<evidence type="ECO:0000313" key="13">
    <source>
        <dbReference type="EMBL" id="GEN81433.1"/>
    </source>
</evidence>
<feature type="compositionally biased region" description="Low complexity" evidence="9">
    <location>
        <begin position="712"/>
        <end position="723"/>
    </location>
</feature>
<dbReference type="RefSeq" id="WP_052113755.1">
    <property type="nucleotide sequence ID" value="NZ_BJYK01000012.1"/>
</dbReference>
<feature type="region of interest" description="Disordered" evidence="9">
    <location>
        <begin position="700"/>
        <end position="723"/>
    </location>
</feature>
<feature type="active site" description="Proton donor" evidence="8">
    <location>
        <position position="112"/>
    </location>
</feature>
<dbReference type="InterPro" id="IPR036116">
    <property type="entry name" value="FN3_sf"/>
</dbReference>
<dbReference type="PROSITE" id="PS50853">
    <property type="entry name" value="FN3"/>
    <property type="match status" value="2"/>
</dbReference>
<dbReference type="SMART" id="SM00637">
    <property type="entry name" value="CBD_II"/>
    <property type="match status" value="1"/>
</dbReference>
<dbReference type="InterPro" id="IPR008928">
    <property type="entry name" value="6-hairpin_glycosidase_sf"/>
</dbReference>
<evidence type="ECO:0000256" key="7">
    <source>
        <dbReference type="ARBA" id="ARBA00023326"/>
    </source>
</evidence>
<feature type="domain" description="Fibronectin type-III" evidence="11">
    <location>
        <begin position="715"/>
        <end position="801"/>
    </location>
</feature>
<evidence type="ECO:0008006" key="15">
    <source>
        <dbReference type="Google" id="ProtNLM"/>
    </source>
</evidence>
<evidence type="ECO:0000256" key="1">
    <source>
        <dbReference type="ARBA" id="ARBA00022729"/>
    </source>
</evidence>
<dbReference type="SMART" id="SM00060">
    <property type="entry name" value="FN3"/>
    <property type="match status" value="2"/>
</dbReference>
<accession>A0A511Z1X0</accession>
<feature type="chain" id="PRO_5039519253" description="Exoglucanase" evidence="10">
    <location>
        <begin position="32"/>
        <end position="996"/>
    </location>
</feature>
<evidence type="ECO:0000256" key="6">
    <source>
        <dbReference type="ARBA" id="ARBA00023295"/>
    </source>
</evidence>
<keyword evidence="7" id="KW-0624">Polysaccharide degradation</keyword>
<dbReference type="InterPro" id="IPR027390">
    <property type="entry name" value="Endoglucanase_F_dom3"/>
</dbReference>
<dbReference type="InterPro" id="IPR000556">
    <property type="entry name" value="Glyco_hydro_48F"/>
</dbReference>
<dbReference type="Proteomes" id="UP000321484">
    <property type="component" value="Unassembled WGS sequence"/>
</dbReference>
<dbReference type="InterPro" id="IPR050991">
    <property type="entry name" value="ECM_Regulatory_Proteins"/>
</dbReference>
<dbReference type="EMBL" id="BJYK01000012">
    <property type="protein sequence ID" value="GEN81433.1"/>
    <property type="molecule type" value="Genomic_DNA"/>
</dbReference>
<evidence type="ECO:0000256" key="4">
    <source>
        <dbReference type="ARBA" id="ARBA00023001"/>
    </source>
</evidence>
<dbReference type="Gene3D" id="2.60.40.10">
    <property type="entry name" value="Immunoglobulins"/>
    <property type="match status" value="2"/>
</dbReference>
<dbReference type="Gene3D" id="1.50.10.10">
    <property type="match status" value="1"/>
</dbReference>
<evidence type="ECO:0000259" key="11">
    <source>
        <dbReference type="PROSITE" id="PS50853"/>
    </source>
</evidence>
<dbReference type="CDD" id="cd00063">
    <property type="entry name" value="FN3"/>
    <property type="match status" value="2"/>
</dbReference>
<keyword evidence="6" id="KW-0326">Glycosidase</keyword>
<dbReference type="InterPro" id="IPR012341">
    <property type="entry name" value="6hp_glycosidase-like_sf"/>
</dbReference>
<keyword evidence="14" id="KW-1185">Reference proteome</keyword>
<dbReference type="SUPFAM" id="SSF49265">
    <property type="entry name" value="Fibronectin type III"/>
    <property type="match status" value="2"/>
</dbReference>
<dbReference type="OrthoDB" id="33861at2"/>
<reference evidence="13 14" key="1">
    <citation type="submission" date="2019-07" db="EMBL/GenBank/DDBJ databases">
        <title>Whole genome shotgun sequence of Actinotalea fermentans NBRC 105374.</title>
        <authorList>
            <person name="Hosoyama A."/>
            <person name="Uohara A."/>
            <person name="Ohji S."/>
            <person name="Ichikawa N."/>
        </authorList>
    </citation>
    <scope>NUCLEOTIDE SEQUENCE [LARGE SCALE GENOMIC DNA]</scope>
    <source>
        <strain evidence="13 14">NBRC 105374</strain>
    </source>
</reference>
<dbReference type="InterPro" id="IPR012291">
    <property type="entry name" value="CBM2_carb-bd_dom_sf"/>
</dbReference>
<dbReference type="PANTHER" id="PTHR46708">
    <property type="entry name" value="TENASCIN"/>
    <property type="match status" value="1"/>
</dbReference>
<evidence type="ECO:0000256" key="9">
    <source>
        <dbReference type="SAM" id="MobiDB-lite"/>
    </source>
</evidence>
<keyword evidence="1 10" id="KW-0732">Signal</keyword>
<dbReference type="InterPro" id="IPR003961">
    <property type="entry name" value="FN3_dom"/>
</dbReference>
<evidence type="ECO:0000256" key="2">
    <source>
        <dbReference type="ARBA" id="ARBA00022737"/>
    </source>
</evidence>
<dbReference type="InterPro" id="IPR023309">
    <property type="entry name" value="Endo-1-4-beta-glucanase_dom2"/>
</dbReference>
<dbReference type="Gene3D" id="2.170.160.10">
    <property type="entry name" value="Endo-1,4-beta-glucanase f. Domain 2"/>
    <property type="match status" value="1"/>
</dbReference>
<organism evidence="13 14">
    <name type="scientific">Actinotalea fermentans</name>
    <dbReference type="NCBI Taxonomy" id="43671"/>
    <lineage>
        <taxon>Bacteria</taxon>
        <taxon>Bacillati</taxon>
        <taxon>Actinomycetota</taxon>
        <taxon>Actinomycetes</taxon>
        <taxon>Micrococcales</taxon>
        <taxon>Cellulomonadaceae</taxon>
        <taxon>Actinotalea</taxon>
    </lineage>
</organism>
<comment type="caution">
    <text evidence="13">The sequence shown here is derived from an EMBL/GenBank/DDBJ whole genome shotgun (WGS) entry which is preliminary data.</text>
</comment>
<keyword evidence="3" id="KW-0378">Hydrolase</keyword>
<dbReference type="Gene3D" id="2.60.40.290">
    <property type="match status" value="1"/>
</dbReference>
<proteinExistence type="predicted"/>
<dbReference type="Pfam" id="PF00041">
    <property type="entry name" value="fn3"/>
    <property type="match status" value="2"/>
</dbReference>
<dbReference type="AlphaFoldDB" id="A0A511Z1X0"/>
<gene>
    <name evidence="13" type="ORF">AFE02nite_31670</name>
</gene>
<keyword evidence="4" id="KW-0136">Cellulose degradation</keyword>
<evidence type="ECO:0000256" key="3">
    <source>
        <dbReference type="ARBA" id="ARBA00022801"/>
    </source>
</evidence>
<dbReference type="InterPro" id="IPR008965">
    <property type="entry name" value="CBM2/CBM3_carb-bd_dom_sf"/>
</dbReference>
<name>A0A511Z1X0_9CELL</name>
<sequence length="996" mass="104635">MSGPRRRRHAWIAIGALGSLVTAAAWAPATAAPAATGSPATQVAAPVSAPTTVATAADPDAVDGEYRDRFLALYSTIKDPANGYFSDQGIPYHAVETLMVEAPDYGHETTSEAYSYWIELEAVYGYVTGEWEPLNEAWATMERYMIPQQADQPTNAAYNPSSPATYASEYNHPSRYPSALSSGVSVGRDPIAAELRSAYGTSDIYGMHWLADVDNVYGFGAAPGAGCTLGPDYEGTSYINTFQRGPQESVWETIPHPSCEEFEFGGRNGYLDLFTGDSSYAKQWKYTNAPDADARAIQAIYWANEWATDQGKAAEIAGTVAKAARMGDYLRYALFDKYFKTIGCTSPSCAAGSGKDSAHYLLSWYYAWGGAVDTSSAWAWRIGSSHAHFGYQNPMAAYALSTVPALQPEGATAVADWTASFDRQLEFYRWLQSADGAIAGGATNSWDGAYATPPAGTPTFYGMAYTVAPVYNDPPSNQWFGMQVWGMERIAELYYETGDERAEALLDTWVPWVTANTTFSGADWRVPGTLAWSGAPDTWNPANPGANANLHVTVRDHGQDVGVAGSLARTLIYWAAASGDDEAQANAKDLLDSIWANNQDDKGVSAPEVREDYRRFDDVMTSTSGDGVYVPQGWSGTMPNGDVITPGVSFLDIRSFYEDDPDWSKVQAYLDGGAAPEFRYHRFWAQAEIAKALADYDRMFGGEDPGDPDTQAPTAPGTPTASAVTATSATLTWAASTDDVGVTGYEVQSATGTRLATSSTTSAALTGLTADTSYTVRVVARDAAGNVSVPSGTVTFRTAAGGDTTAPTAPGTPAISGITQTSATITWAASTDAVGVTGYEVQSATGTRLATSTTTSVTLGSLTPDTAYAVRVIATDAAGNVSVPSATVSFRTLPSTGTGACTATFTVANSWPGGYQATVEVKAGTSAITGWTTAFSLSGSTVAHLWSGTQSGSGSAVTVANAAWNGALAAGASTSYGFIGSGSAPTTGPAVTCTTP</sequence>
<dbReference type="Pfam" id="PF02011">
    <property type="entry name" value="Glyco_hydro_48"/>
    <property type="match status" value="1"/>
</dbReference>
<evidence type="ECO:0000313" key="14">
    <source>
        <dbReference type="Proteomes" id="UP000321484"/>
    </source>
</evidence>
<feature type="domain" description="CBM2" evidence="12">
    <location>
        <begin position="894"/>
        <end position="996"/>
    </location>
</feature>
<dbReference type="PRINTS" id="PR00844">
    <property type="entry name" value="GLHYDRLASE48"/>
</dbReference>
<dbReference type="SUPFAM" id="SSF49384">
    <property type="entry name" value="Carbohydrate-binding domain"/>
    <property type="match status" value="1"/>
</dbReference>
<evidence type="ECO:0000256" key="10">
    <source>
        <dbReference type="SAM" id="SignalP"/>
    </source>
</evidence>
<keyword evidence="2" id="KW-0677">Repeat</keyword>
<dbReference type="PROSITE" id="PS51173">
    <property type="entry name" value="CBM2"/>
    <property type="match status" value="1"/>
</dbReference>
<dbReference type="SUPFAM" id="SSF48208">
    <property type="entry name" value="Six-hairpin glycosidases"/>
    <property type="match status" value="1"/>
</dbReference>
<evidence type="ECO:0000259" key="12">
    <source>
        <dbReference type="PROSITE" id="PS51173"/>
    </source>
</evidence>
<dbReference type="InterPro" id="IPR013783">
    <property type="entry name" value="Ig-like_fold"/>
</dbReference>
<evidence type="ECO:0000256" key="5">
    <source>
        <dbReference type="ARBA" id="ARBA00023277"/>
    </source>
</evidence>
<dbReference type="GO" id="GO:0030247">
    <property type="term" value="F:polysaccharide binding"/>
    <property type="evidence" value="ECO:0007669"/>
    <property type="project" value="UniProtKB-UniRule"/>
</dbReference>
<dbReference type="Pfam" id="PF00553">
    <property type="entry name" value="CBM_2"/>
    <property type="match status" value="1"/>
</dbReference>
<dbReference type="GO" id="GO:0030245">
    <property type="term" value="P:cellulose catabolic process"/>
    <property type="evidence" value="ECO:0007669"/>
    <property type="project" value="UniProtKB-KW"/>
</dbReference>
<dbReference type="InterPro" id="IPR001919">
    <property type="entry name" value="CBD2"/>
</dbReference>
<dbReference type="GO" id="GO:0008810">
    <property type="term" value="F:cellulase activity"/>
    <property type="evidence" value="ECO:0007669"/>
    <property type="project" value="InterPro"/>
</dbReference>
<dbReference type="Gene3D" id="4.10.870.10">
    <property type="entry name" value="Endo-1,4-beta-glucanase f. Domain 3"/>
    <property type="match status" value="1"/>
</dbReference>
<protein>
    <recommendedName>
        <fullName evidence="15">Exoglucanase</fullName>
    </recommendedName>
</protein>
<evidence type="ECO:0000256" key="8">
    <source>
        <dbReference type="PIRSR" id="PIRSR600556-1"/>
    </source>
</evidence>
<feature type="signal peptide" evidence="10">
    <location>
        <begin position="1"/>
        <end position="31"/>
    </location>
</feature>
<keyword evidence="5" id="KW-0119">Carbohydrate metabolism</keyword>